<comment type="caution">
    <text evidence="2">The sequence shown here is derived from an EMBL/GenBank/DDBJ whole genome shotgun (WGS) entry which is preliminary data.</text>
</comment>
<keyword evidence="3" id="KW-1185">Reference proteome</keyword>
<proteinExistence type="predicted"/>
<dbReference type="Proteomes" id="UP000585474">
    <property type="component" value="Unassembled WGS sequence"/>
</dbReference>
<feature type="chain" id="PRO_5029823103" evidence="1">
    <location>
        <begin position="27"/>
        <end position="64"/>
    </location>
</feature>
<reference evidence="2 3" key="1">
    <citation type="submission" date="2019-07" db="EMBL/GenBank/DDBJ databases">
        <title>De Novo Assembly of kiwifruit Actinidia rufa.</title>
        <authorList>
            <person name="Sugita-Konishi S."/>
            <person name="Sato K."/>
            <person name="Mori E."/>
            <person name="Abe Y."/>
            <person name="Kisaki G."/>
            <person name="Hamano K."/>
            <person name="Suezawa K."/>
            <person name="Otani M."/>
            <person name="Fukuda T."/>
            <person name="Manabe T."/>
            <person name="Gomi K."/>
            <person name="Tabuchi M."/>
            <person name="Akimitsu K."/>
            <person name="Kataoka I."/>
        </authorList>
    </citation>
    <scope>NUCLEOTIDE SEQUENCE [LARGE SCALE GENOMIC DNA]</scope>
    <source>
        <strain evidence="3">cv. Fuchu</strain>
    </source>
</reference>
<keyword evidence="1" id="KW-0732">Signal</keyword>
<protein>
    <submittedName>
        <fullName evidence="2">Uncharacterized protein</fullName>
    </submittedName>
</protein>
<gene>
    <name evidence="2" type="ORF">Acr_15g0013050</name>
</gene>
<organism evidence="2 3">
    <name type="scientific">Actinidia rufa</name>
    <dbReference type="NCBI Taxonomy" id="165716"/>
    <lineage>
        <taxon>Eukaryota</taxon>
        <taxon>Viridiplantae</taxon>
        <taxon>Streptophyta</taxon>
        <taxon>Embryophyta</taxon>
        <taxon>Tracheophyta</taxon>
        <taxon>Spermatophyta</taxon>
        <taxon>Magnoliopsida</taxon>
        <taxon>eudicotyledons</taxon>
        <taxon>Gunneridae</taxon>
        <taxon>Pentapetalae</taxon>
        <taxon>asterids</taxon>
        <taxon>Ericales</taxon>
        <taxon>Actinidiaceae</taxon>
        <taxon>Actinidia</taxon>
    </lineage>
</organism>
<name>A0A7J0FW84_9ERIC</name>
<dbReference type="EMBL" id="BJWL01000015">
    <property type="protein sequence ID" value="GFZ02697.1"/>
    <property type="molecule type" value="Genomic_DNA"/>
</dbReference>
<evidence type="ECO:0000313" key="2">
    <source>
        <dbReference type="EMBL" id="GFZ02697.1"/>
    </source>
</evidence>
<accession>A0A7J0FW84</accession>
<evidence type="ECO:0000256" key="1">
    <source>
        <dbReference type="SAM" id="SignalP"/>
    </source>
</evidence>
<dbReference type="AlphaFoldDB" id="A0A7J0FW84"/>
<evidence type="ECO:0000313" key="3">
    <source>
        <dbReference type="Proteomes" id="UP000585474"/>
    </source>
</evidence>
<feature type="signal peptide" evidence="1">
    <location>
        <begin position="1"/>
        <end position="26"/>
    </location>
</feature>
<sequence length="64" mass="6887">MAGNKAAMAVAKLLFVVGAAAAVVQAQEGKGSENCTSECHFSFMRMQERMRPSLQKSLLGRGER</sequence>